<sequence length="218" mass="25683">MYQFNNDVHHNDGDGCPDTDDSSTVDENESISSYSESVMDNESIESNSDSEEEDIIIEFDDFSDDEEDEIALDLIYNDDKEHLDSEKTHSQYYIGFCKFMRKPNLLLMLTTVSPKAFYKYQYCHVLKYLYYYSSVRLLNPTLDIMQLKILDDGTYSVILKTYWIRLIQRHWRIIIGQRTEVIKGRKKVASICWRQTTGRWPHGLNILPGIKGMLRQYQ</sequence>
<accession>A0A6C0JJ55</accession>
<evidence type="ECO:0000313" key="2">
    <source>
        <dbReference type="EMBL" id="QHU05071.1"/>
    </source>
</evidence>
<evidence type="ECO:0000256" key="1">
    <source>
        <dbReference type="SAM" id="MobiDB-lite"/>
    </source>
</evidence>
<proteinExistence type="predicted"/>
<reference evidence="2" key="1">
    <citation type="journal article" date="2020" name="Nature">
        <title>Giant virus diversity and host interactions through global metagenomics.</title>
        <authorList>
            <person name="Schulz F."/>
            <person name="Roux S."/>
            <person name="Paez-Espino D."/>
            <person name="Jungbluth S."/>
            <person name="Walsh D.A."/>
            <person name="Denef V.J."/>
            <person name="McMahon K.D."/>
            <person name="Konstantinidis K.T."/>
            <person name="Eloe-Fadrosh E.A."/>
            <person name="Kyrpides N.C."/>
            <person name="Woyke T."/>
        </authorList>
    </citation>
    <scope>NUCLEOTIDE SEQUENCE</scope>
    <source>
        <strain evidence="2">GVMAG-M-3300027708-5</strain>
    </source>
</reference>
<feature type="compositionally biased region" description="Acidic residues" evidence="1">
    <location>
        <begin position="15"/>
        <end position="29"/>
    </location>
</feature>
<name>A0A6C0JJ55_9ZZZZ</name>
<protein>
    <submittedName>
        <fullName evidence="2">Uncharacterized protein</fullName>
    </submittedName>
</protein>
<dbReference type="EMBL" id="MN740407">
    <property type="protein sequence ID" value="QHU05071.1"/>
    <property type="molecule type" value="Genomic_DNA"/>
</dbReference>
<dbReference type="AlphaFoldDB" id="A0A6C0JJ55"/>
<organism evidence="2">
    <name type="scientific">viral metagenome</name>
    <dbReference type="NCBI Taxonomy" id="1070528"/>
    <lineage>
        <taxon>unclassified sequences</taxon>
        <taxon>metagenomes</taxon>
        <taxon>organismal metagenomes</taxon>
    </lineage>
</organism>
<feature type="region of interest" description="Disordered" evidence="1">
    <location>
        <begin position="1"/>
        <end position="52"/>
    </location>
</feature>